<accession>A0A3M7PZ19</accession>
<sequence length="64" mass="7392">MKIYSKTSSLHISHRKSKIEKAINYEKEINLENKICLGRNPTPPNEYKILSIMKLFVLNSSDSP</sequence>
<evidence type="ECO:0000313" key="2">
    <source>
        <dbReference type="Proteomes" id="UP000276133"/>
    </source>
</evidence>
<protein>
    <submittedName>
        <fullName evidence="1">Uncharacterized protein</fullName>
    </submittedName>
</protein>
<proteinExistence type="predicted"/>
<dbReference type="Proteomes" id="UP000276133">
    <property type="component" value="Unassembled WGS sequence"/>
</dbReference>
<organism evidence="1 2">
    <name type="scientific">Brachionus plicatilis</name>
    <name type="common">Marine rotifer</name>
    <name type="synonym">Brachionus muelleri</name>
    <dbReference type="NCBI Taxonomy" id="10195"/>
    <lineage>
        <taxon>Eukaryota</taxon>
        <taxon>Metazoa</taxon>
        <taxon>Spiralia</taxon>
        <taxon>Gnathifera</taxon>
        <taxon>Rotifera</taxon>
        <taxon>Eurotatoria</taxon>
        <taxon>Monogononta</taxon>
        <taxon>Pseudotrocha</taxon>
        <taxon>Ploima</taxon>
        <taxon>Brachionidae</taxon>
        <taxon>Brachionus</taxon>
    </lineage>
</organism>
<keyword evidence="2" id="KW-1185">Reference proteome</keyword>
<reference evidence="1 2" key="1">
    <citation type="journal article" date="2018" name="Sci. Rep.">
        <title>Genomic signatures of local adaptation to the degree of environmental predictability in rotifers.</title>
        <authorList>
            <person name="Franch-Gras L."/>
            <person name="Hahn C."/>
            <person name="Garcia-Roger E.M."/>
            <person name="Carmona M.J."/>
            <person name="Serra M."/>
            <person name="Gomez A."/>
        </authorList>
    </citation>
    <scope>NUCLEOTIDE SEQUENCE [LARGE SCALE GENOMIC DNA]</scope>
    <source>
        <strain evidence="1">HYR1</strain>
    </source>
</reference>
<name>A0A3M7PZ19_BRAPC</name>
<comment type="caution">
    <text evidence="1">The sequence shown here is derived from an EMBL/GenBank/DDBJ whole genome shotgun (WGS) entry which is preliminary data.</text>
</comment>
<gene>
    <name evidence="1" type="ORF">BpHYR1_052035</name>
</gene>
<dbReference type="EMBL" id="REGN01008109">
    <property type="protein sequence ID" value="RNA04442.1"/>
    <property type="molecule type" value="Genomic_DNA"/>
</dbReference>
<dbReference type="AlphaFoldDB" id="A0A3M7PZ19"/>
<evidence type="ECO:0000313" key="1">
    <source>
        <dbReference type="EMBL" id="RNA04442.1"/>
    </source>
</evidence>